<dbReference type="SUPFAM" id="SSF52540">
    <property type="entry name" value="P-loop containing nucleoside triphosphate hydrolases"/>
    <property type="match status" value="1"/>
</dbReference>
<dbReference type="InterPro" id="IPR036390">
    <property type="entry name" value="WH_DNA-bd_sf"/>
</dbReference>
<dbReference type="Gene3D" id="3.40.50.300">
    <property type="entry name" value="P-loop containing nucleotide triphosphate hydrolases"/>
    <property type="match status" value="1"/>
</dbReference>
<dbReference type="PANTHER" id="PTHR34704">
    <property type="entry name" value="ATPASE"/>
    <property type="match status" value="1"/>
</dbReference>
<dbReference type="InterPro" id="IPR004256">
    <property type="entry name" value="DUF234"/>
</dbReference>
<dbReference type="EMBL" id="RXGA01000003">
    <property type="protein sequence ID" value="RWX73439.1"/>
    <property type="molecule type" value="Genomic_DNA"/>
</dbReference>
<organism evidence="4 5">
    <name type="scientific">Methanosuratincola subterraneus</name>
    <dbReference type="NCBI Taxonomy" id="2593994"/>
    <lineage>
        <taxon>Archaea</taxon>
        <taxon>Thermoproteota</taxon>
        <taxon>Methanosuratincolia</taxon>
        <taxon>Candidatus Methanomethylicales</taxon>
        <taxon>Candidatus Methanomethylicaceae</taxon>
        <taxon>Candidatus Methanosuratincola (ex Vanwonterghem et al. 2016)</taxon>
    </lineage>
</organism>
<dbReference type="AlphaFoldDB" id="A0A3S3REI7"/>
<name>A0A3S3REI7_METS7</name>
<dbReference type="Pfam" id="PF03008">
    <property type="entry name" value="DUF234"/>
    <property type="match status" value="1"/>
</dbReference>
<dbReference type="SUPFAM" id="SSF46785">
    <property type="entry name" value="Winged helix' DNA-binding domain"/>
    <property type="match status" value="1"/>
</dbReference>
<evidence type="ECO:0000313" key="5">
    <source>
        <dbReference type="Proteomes" id="UP000288215"/>
    </source>
</evidence>
<evidence type="ECO:0000259" key="3">
    <source>
        <dbReference type="Pfam" id="PF03008"/>
    </source>
</evidence>
<comment type="caution">
    <text evidence="4">The sequence shown here is derived from an EMBL/GenBank/DDBJ whole genome shotgun (WGS) entry which is preliminary data.</text>
</comment>
<evidence type="ECO:0000256" key="1">
    <source>
        <dbReference type="SAM" id="MobiDB-lite"/>
    </source>
</evidence>
<dbReference type="InterPro" id="IPR027417">
    <property type="entry name" value="P-loop_NTPase"/>
</dbReference>
<dbReference type="Pfam" id="PF01637">
    <property type="entry name" value="ATPase_2"/>
    <property type="match status" value="1"/>
</dbReference>
<dbReference type="PANTHER" id="PTHR34704:SF1">
    <property type="entry name" value="ATPASE"/>
    <property type="match status" value="1"/>
</dbReference>
<feature type="domain" description="ATPase" evidence="2">
    <location>
        <begin position="5"/>
        <end position="207"/>
    </location>
</feature>
<accession>A0A3S3REI7</accession>
<dbReference type="GO" id="GO:0005524">
    <property type="term" value="F:ATP binding"/>
    <property type="evidence" value="ECO:0007669"/>
    <property type="project" value="InterPro"/>
</dbReference>
<evidence type="ECO:0000313" key="4">
    <source>
        <dbReference type="EMBL" id="RWX73439.1"/>
    </source>
</evidence>
<evidence type="ECO:0000259" key="2">
    <source>
        <dbReference type="Pfam" id="PF01637"/>
    </source>
</evidence>
<dbReference type="Proteomes" id="UP000288215">
    <property type="component" value="Unassembled WGS sequence"/>
</dbReference>
<feature type="domain" description="DUF234" evidence="3">
    <location>
        <begin position="312"/>
        <end position="399"/>
    </location>
</feature>
<proteinExistence type="predicted"/>
<gene>
    <name evidence="4" type="ORF">Metus_1413</name>
</gene>
<sequence length="500" mass="55587">MQQLFVDREAELGFLERKHSEQGPQLLVIYGRRRVGKTALIKKFLAGKQGLYLMCTKDSMRDNVNELKRRVAAMLGKEYLASVEARSIGDALGILAKEAGGRRLIVALDEFPYLIELDPGVTSNLQRAWDEDLSRTGILLILCGSSVGMMEREVLGARSPLYGRRTGAWEVTPFQPEDLPKMFPLAKAEDTIRIWAVFGGTPFYLSQADPSASVEENIRRKVLTKGEALYGEPLILLREEFREPAVYLQVLKHISLGYVSLGELSCVTGLDRGNLSKYLSVLESTKIVRHVLPLGQRKRGRYMIEDPFFCFWFRFVYPNISDLELGLADEVIGKIGPRLSHHYGEMFHRVILHLIRKGAVPLPFRLTDVGVWWHKGVEIDVVGKGESGQLLFCECKWEDGVDPWRLARALRDKADCFLGARRATGSGSYDGAVEGKPEARAGTGGATGKKAGSPERVYCLFAKSFRDRPAPANGTPEGLGDVRLFDMADLGRLGLAARAA</sequence>
<protein>
    <submittedName>
        <fullName evidence="4">Archaeal ATPase, fused to C-terminal DUF234 domain</fullName>
    </submittedName>
</protein>
<feature type="region of interest" description="Disordered" evidence="1">
    <location>
        <begin position="429"/>
        <end position="451"/>
    </location>
</feature>
<reference evidence="4 5" key="1">
    <citation type="submission" date="2018-12" db="EMBL/GenBank/DDBJ databases">
        <title>The complete genome of the methanogenic archaea of the candidate phylum Verstraetearchaeota, obtained from the metagenome of underground thermal water.</title>
        <authorList>
            <person name="Kadnikov V.V."/>
            <person name="Mardanov A.V."/>
            <person name="Beletsky A.V."/>
            <person name="Karnachuk O.V."/>
            <person name="Ravin N.V."/>
        </authorList>
    </citation>
    <scope>NUCLEOTIDE SEQUENCE [LARGE SCALE GENOMIC DNA]</scope>
    <source>
        <strain evidence="4">Ch88</strain>
    </source>
</reference>
<dbReference type="InterPro" id="IPR011579">
    <property type="entry name" value="ATPase_dom"/>
</dbReference>